<gene>
    <name evidence="2" type="ORF">H261_22898</name>
</gene>
<name>M2Y3B2_9PROT</name>
<reference evidence="2 3" key="1">
    <citation type="journal article" date="2014" name="Genome Announc.">
        <title>Draft Genome Sequence of Magnetospirillum sp. Strain SO-1, a Freshwater Magnetotactic Bacterium Isolated from the Ol'khovka River, Russia.</title>
        <authorList>
            <person name="Grouzdev D.S."/>
            <person name="Dziuba M.V."/>
            <person name="Sukhacheva M.S."/>
            <person name="Mardanov A.V."/>
            <person name="Beletskiy A.V."/>
            <person name="Kuznetsov B.B."/>
            <person name="Skryabin K.G."/>
        </authorList>
    </citation>
    <scope>NUCLEOTIDE SEQUENCE [LARGE SCALE GENOMIC DNA]</scope>
    <source>
        <strain evidence="2 3">SO-1</strain>
    </source>
</reference>
<evidence type="ECO:0000256" key="1">
    <source>
        <dbReference type="SAM" id="MobiDB-lite"/>
    </source>
</evidence>
<organism evidence="2 3">
    <name type="scientific">Paramagnetospirillum caucaseum</name>
    <dbReference type="NCBI Taxonomy" id="1244869"/>
    <lineage>
        <taxon>Bacteria</taxon>
        <taxon>Pseudomonadati</taxon>
        <taxon>Pseudomonadota</taxon>
        <taxon>Alphaproteobacteria</taxon>
        <taxon>Rhodospirillales</taxon>
        <taxon>Magnetospirillaceae</taxon>
        <taxon>Paramagnetospirillum</taxon>
    </lineage>
</organism>
<accession>M2Y3B2</accession>
<dbReference type="STRING" id="1244869.H261_22898"/>
<dbReference type="Proteomes" id="UP000011744">
    <property type="component" value="Unassembled WGS sequence"/>
</dbReference>
<feature type="compositionally biased region" description="Polar residues" evidence="1">
    <location>
        <begin position="200"/>
        <end position="212"/>
    </location>
</feature>
<dbReference type="AlphaFoldDB" id="M2Y3B2"/>
<dbReference type="RefSeq" id="WP_008622549.1">
    <property type="nucleotide sequence ID" value="NZ_AONQ01000145.1"/>
</dbReference>
<protein>
    <submittedName>
        <fullName evidence="2">Resolvase</fullName>
    </submittedName>
</protein>
<evidence type="ECO:0000313" key="3">
    <source>
        <dbReference type="Proteomes" id="UP000011744"/>
    </source>
</evidence>
<proteinExistence type="predicted"/>
<sequence length="229" mass="25893">MAGAADKLVERKFVAYFRRWKTGGISLAVQQQVVAETVAKHGGKLIAEFTEAEWDHRDRPELRKAVAECRKQQAWLVSPTWGTIYRSTAINDALIALRDDYVPAPLLHFDDTVVPDHWIPQTAPREKKARDAKTELQRSVHGLGNPKRADATLARQRGHNTQSENARQAFEAIRPLVEEAKASGHEKPQQLADFLNARGTMTTRGNPWSRQAASELLNRFRREAADQRQ</sequence>
<keyword evidence="3" id="KW-1185">Reference proteome</keyword>
<comment type="caution">
    <text evidence="2">The sequence shown here is derived from an EMBL/GenBank/DDBJ whole genome shotgun (WGS) entry which is preliminary data.</text>
</comment>
<feature type="compositionally biased region" description="Basic and acidic residues" evidence="1">
    <location>
        <begin position="218"/>
        <end position="229"/>
    </location>
</feature>
<dbReference type="eggNOG" id="COG1961">
    <property type="taxonomic scope" value="Bacteria"/>
</dbReference>
<feature type="region of interest" description="Disordered" evidence="1">
    <location>
        <begin position="200"/>
        <end position="229"/>
    </location>
</feature>
<dbReference type="EMBL" id="AONQ01000145">
    <property type="protein sequence ID" value="EME67561.1"/>
    <property type="molecule type" value="Genomic_DNA"/>
</dbReference>
<evidence type="ECO:0000313" key="2">
    <source>
        <dbReference type="EMBL" id="EME67561.1"/>
    </source>
</evidence>